<evidence type="ECO:0000256" key="3">
    <source>
        <dbReference type="ARBA" id="ARBA00023015"/>
    </source>
</evidence>
<sequence length="150" mass="17406">MKTEPIHNAINPLQQLDNQLCFPLYALSRMITKAYQPLLQELDLTYPQYLVFLLLWEHQELTVKELGEKLLLDSGTLTPLLKRLEQKQWISRRRDPRDERSVIIGLLPAGRALQQQACSIPESVFAQLNMSQAEFETLRTQLKHLLTQLA</sequence>
<dbReference type="FunFam" id="1.10.10.10:FF:000163">
    <property type="entry name" value="MarR family transcriptional regulator"/>
    <property type="match status" value="1"/>
</dbReference>
<feature type="domain" description="HTH marR-type" evidence="6">
    <location>
        <begin position="17"/>
        <end position="147"/>
    </location>
</feature>
<dbReference type="PRINTS" id="PR00598">
    <property type="entry name" value="HTHMARR"/>
</dbReference>
<evidence type="ECO:0000256" key="1">
    <source>
        <dbReference type="ARBA" id="ARBA00004496"/>
    </source>
</evidence>
<organism evidence="7 8">
    <name type="scientific">Hymenobacter gelipurpurascens</name>
    <dbReference type="NCBI Taxonomy" id="89968"/>
    <lineage>
        <taxon>Bacteria</taxon>
        <taxon>Pseudomonadati</taxon>
        <taxon>Bacteroidota</taxon>
        <taxon>Cytophagia</taxon>
        <taxon>Cytophagales</taxon>
        <taxon>Hymenobacteraceae</taxon>
        <taxon>Hymenobacter</taxon>
    </lineage>
</organism>
<dbReference type="Proteomes" id="UP000198131">
    <property type="component" value="Unassembled WGS sequence"/>
</dbReference>
<evidence type="ECO:0000256" key="5">
    <source>
        <dbReference type="ARBA" id="ARBA00023163"/>
    </source>
</evidence>
<dbReference type="RefSeq" id="WP_088842905.1">
    <property type="nucleotide sequence ID" value="NZ_FYEW01000001.1"/>
</dbReference>
<dbReference type="InterPro" id="IPR036390">
    <property type="entry name" value="WH_DNA-bd_sf"/>
</dbReference>
<evidence type="ECO:0000313" key="7">
    <source>
        <dbReference type="EMBL" id="SNC66568.1"/>
    </source>
</evidence>
<evidence type="ECO:0000259" key="6">
    <source>
        <dbReference type="PROSITE" id="PS50995"/>
    </source>
</evidence>
<comment type="subcellular location">
    <subcellularLocation>
        <location evidence="1">Cytoplasm</location>
    </subcellularLocation>
</comment>
<evidence type="ECO:0000313" key="8">
    <source>
        <dbReference type="Proteomes" id="UP000198131"/>
    </source>
</evidence>
<keyword evidence="3" id="KW-0805">Transcription regulation</keyword>
<dbReference type="InterPro" id="IPR039422">
    <property type="entry name" value="MarR/SlyA-like"/>
</dbReference>
<dbReference type="Gene3D" id="1.10.10.10">
    <property type="entry name" value="Winged helix-like DNA-binding domain superfamily/Winged helix DNA-binding domain"/>
    <property type="match status" value="1"/>
</dbReference>
<dbReference type="SMART" id="SM00347">
    <property type="entry name" value="HTH_MARR"/>
    <property type="match status" value="1"/>
</dbReference>
<dbReference type="InterPro" id="IPR000835">
    <property type="entry name" value="HTH_MarR-typ"/>
</dbReference>
<dbReference type="EMBL" id="FYEW01000001">
    <property type="protein sequence ID" value="SNC66568.1"/>
    <property type="molecule type" value="Genomic_DNA"/>
</dbReference>
<protein>
    <submittedName>
        <fullName evidence="7">Transcriptional regulator, MarR family</fullName>
    </submittedName>
</protein>
<dbReference type="GO" id="GO:0006950">
    <property type="term" value="P:response to stress"/>
    <property type="evidence" value="ECO:0007669"/>
    <property type="project" value="TreeGrafter"/>
</dbReference>
<keyword evidence="5" id="KW-0804">Transcription</keyword>
<dbReference type="PANTHER" id="PTHR33164">
    <property type="entry name" value="TRANSCRIPTIONAL REGULATOR, MARR FAMILY"/>
    <property type="match status" value="1"/>
</dbReference>
<keyword evidence="8" id="KW-1185">Reference proteome</keyword>
<dbReference type="Pfam" id="PF01047">
    <property type="entry name" value="MarR"/>
    <property type="match status" value="1"/>
</dbReference>
<name>A0A212TKJ3_9BACT</name>
<evidence type="ECO:0000256" key="4">
    <source>
        <dbReference type="ARBA" id="ARBA00023125"/>
    </source>
</evidence>
<dbReference type="AlphaFoldDB" id="A0A212TKJ3"/>
<proteinExistence type="predicted"/>
<dbReference type="GO" id="GO:0003700">
    <property type="term" value="F:DNA-binding transcription factor activity"/>
    <property type="evidence" value="ECO:0007669"/>
    <property type="project" value="InterPro"/>
</dbReference>
<dbReference type="GO" id="GO:0003677">
    <property type="term" value="F:DNA binding"/>
    <property type="evidence" value="ECO:0007669"/>
    <property type="project" value="UniProtKB-KW"/>
</dbReference>
<keyword evidence="2" id="KW-0963">Cytoplasm</keyword>
<reference evidence="8" key="1">
    <citation type="submission" date="2017-06" db="EMBL/GenBank/DDBJ databases">
        <authorList>
            <person name="Varghese N."/>
            <person name="Submissions S."/>
        </authorList>
    </citation>
    <scope>NUCLEOTIDE SEQUENCE [LARGE SCALE GENOMIC DNA]</scope>
    <source>
        <strain evidence="8">DSM 11116</strain>
    </source>
</reference>
<accession>A0A212TKJ3</accession>
<gene>
    <name evidence="7" type="ORF">SAMN06265337_1655</name>
</gene>
<dbReference type="PROSITE" id="PS50995">
    <property type="entry name" value="HTH_MARR_2"/>
    <property type="match status" value="1"/>
</dbReference>
<evidence type="ECO:0000256" key="2">
    <source>
        <dbReference type="ARBA" id="ARBA00022490"/>
    </source>
</evidence>
<dbReference type="SUPFAM" id="SSF46785">
    <property type="entry name" value="Winged helix' DNA-binding domain"/>
    <property type="match status" value="1"/>
</dbReference>
<dbReference type="GO" id="GO:0005737">
    <property type="term" value="C:cytoplasm"/>
    <property type="evidence" value="ECO:0007669"/>
    <property type="project" value="UniProtKB-SubCell"/>
</dbReference>
<keyword evidence="4" id="KW-0238">DNA-binding</keyword>
<dbReference type="PANTHER" id="PTHR33164:SF5">
    <property type="entry name" value="ORGANIC HYDROPEROXIDE RESISTANCE TRANSCRIPTIONAL REGULATOR"/>
    <property type="match status" value="1"/>
</dbReference>
<dbReference type="OrthoDB" id="9806864at2"/>
<dbReference type="InterPro" id="IPR036388">
    <property type="entry name" value="WH-like_DNA-bd_sf"/>
</dbReference>